<dbReference type="GO" id="GO:0008270">
    <property type="term" value="F:zinc ion binding"/>
    <property type="evidence" value="ECO:0007669"/>
    <property type="project" value="UniProtKB-KW"/>
</dbReference>
<accession>A0A8H8RHU3</accession>
<feature type="compositionally biased region" description="Basic and acidic residues" evidence="2">
    <location>
        <begin position="47"/>
        <end position="56"/>
    </location>
</feature>
<dbReference type="PROSITE" id="PS00028">
    <property type="entry name" value="ZINC_FINGER_C2H2_1"/>
    <property type="match status" value="1"/>
</dbReference>
<proteinExistence type="predicted"/>
<dbReference type="PROSITE" id="PS50157">
    <property type="entry name" value="ZINC_FINGER_C2H2_2"/>
    <property type="match status" value="1"/>
</dbReference>
<sequence length="494" mass="53807">MSLVSTQHYSINSLHSSSSADVDNHSSKTPDDTEATLSTLLGVFAHSEHSSMDRGPTEYPQSGLHSPYPHALNSAQSEDSSADHASAAHYTPQQAQEVRPNTYSSSATPTSEYAVYPASARSGSFPEHLHRQYHPASNHSGSSGGMAQPTSPSMPLQDGRPSHQNPQVKSDQDVPIDPSIAASSPTYPSHNGQYSPYPPQEMQHGYPPQHPGGAMYQQPRPDWAGYAGHPQHPMQSGYAVSGAQTPTSAASAGGRPGQHWSREDDARRVRELLSPFDAMTVYSFVPIPGAQQHKRPRRRYEEIERMYKCGWNGCEKAYGTLNHLNAHVTMQSHGQKRTPEGACEQRASLVIFLGVKASELVWGCPHSSEASKGLPDLREIRKEWKARKKEEENQRKADEERNRAAAIGGAAPEGQSSDGPPAPGYQQAGRPPVQLPPIGYQPGAHVPGQYQAAPSGGVQQLQEYPNNAQIQYTGYPASPYGAPNQMYNQRHYTL</sequence>
<dbReference type="GO" id="GO:0006355">
    <property type="term" value="P:regulation of DNA-templated transcription"/>
    <property type="evidence" value="ECO:0007669"/>
    <property type="project" value="InterPro"/>
</dbReference>
<evidence type="ECO:0000256" key="2">
    <source>
        <dbReference type="SAM" id="MobiDB-lite"/>
    </source>
</evidence>
<evidence type="ECO:0000313" key="4">
    <source>
        <dbReference type="EMBL" id="TVY34585.1"/>
    </source>
</evidence>
<dbReference type="Proteomes" id="UP000462212">
    <property type="component" value="Unassembled WGS sequence"/>
</dbReference>
<evidence type="ECO:0000313" key="5">
    <source>
        <dbReference type="Proteomes" id="UP000462212"/>
    </source>
</evidence>
<keyword evidence="1" id="KW-0479">Metal-binding</keyword>
<feature type="region of interest" description="Disordered" evidence="2">
    <location>
        <begin position="385"/>
        <end position="436"/>
    </location>
</feature>
<gene>
    <name evidence="4" type="primary">CON7</name>
    <name evidence="4" type="ORF">LSUB1_G008189</name>
</gene>
<dbReference type="InterPro" id="IPR013087">
    <property type="entry name" value="Znf_C2H2_type"/>
</dbReference>
<evidence type="ECO:0000256" key="1">
    <source>
        <dbReference type="PROSITE-ProRule" id="PRU00042"/>
    </source>
</evidence>
<protein>
    <submittedName>
        <fullName evidence="4">C2H2 finger domain transcription factor</fullName>
    </submittedName>
</protein>
<keyword evidence="5" id="KW-1185">Reference proteome</keyword>
<reference evidence="4 5" key="1">
    <citation type="submission" date="2018-05" db="EMBL/GenBank/DDBJ databases">
        <title>Genome sequencing and assembly of the regulated plant pathogen Lachnellula willkommii and related sister species for the development of diagnostic species identification markers.</title>
        <authorList>
            <person name="Giroux E."/>
            <person name="Bilodeau G."/>
        </authorList>
    </citation>
    <scope>NUCLEOTIDE SEQUENCE [LARGE SCALE GENOMIC DNA]</scope>
    <source>
        <strain evidence="4 5">CBS 197.66</strain>
    </source>
</reference>
<comment type="caution">
    <text evidence="4">The sequence shown here is derived from an EMBL/GenBank/DDBJ whole genome shotgun (WGS) entry which is preliminary data.</text>
</comment>
<keyword evidence="1" id="KW-0862">Zinc</keyword>
<feature type="region of interest" description="Disordered" evidence="2">
    <location>
        <begin position="130"/>
        <end position="265"/>
    </location>
</feature>
<name>A0A8H8RHU3_9HELO</name>
<dbReference type="Gene3D" id="3.30.160.60">
    <property type="entry name" value="Classic Zinc Finger"/>
    <property type="match status" value="1"/>
</dbReference>
<dbReference type="AlphaFoldDB" id="A0A8H8RHU3"/>
<feature type="region of interest" description="Disordered" evidence="2">
    <location>
        <begin position="47"/>
        <end position="109"/>
    </location>
</feature>
<dbReference type="PANTHER" id="PTHR36167:SF3">
    <property type="entry name" value="C2H2 FINGER DOMAIN TRANSCRIPTION FACTOR (EUROFUNG)-RELATED"/>
    <property type="match status" value="1"/>
</dbReference>
<keyword evidence="1" id="KW-0863">Zinc-finger</keyword>
<feature type="compositionally biased region" description="Low complexity" evidence="2">
    <location>
        <begin position="10"/>
        <end position="21"/>
    </location>
</feature>
<feature type="domain" description="C2H2-type" evidence="3">
    <location>
        <begin position="307"/>
        <end position="338"/>
    </location>
</feature>
<evidence type="ECO:0000259" key="3">
    <source>
        <dbReference type="PROSITE" id="PS50157"/>
    </source>
</evidence>
<dbReference type="OrthoDB" id="1939603at2759"/>
<feature type="compositionally biased region" description="Basic and acidic residues" evidence="2">
    <location>
        <begin position="385"/>
        <end position="403"/>
    </location>
</feature>
<dbReference type="EMBL" id="QGMJ01000625">
    <property type="protein sequence ID" value="TVY34585.1"/>
    <property type="molecule type" value="Genomic_DNA"/>
</dbReference>
<feature type="compositionally biased region" description="Polar residues" evidence="2">
    <location>
        <begin position="91"/>
        <end position="109"/>
    </location>
</feature>
<dbReference type="PANTHER" id="PTHR36167">
    <property type="entry name" value="C2H2 FINGER DOMAIN TRANSCRIPTION FACTOR (EUROFUNG)-RELATED"/>
    <property type="match status" value="1"/>
</dbReference>
<feature type="compositionally biased region" description="Polar residues" evidence="2">
    <location>
        <begin position="181"/>
        <end position="194"/>
    </location>
</feature>
<feature type="region of interest" description="Disordered" evidence="2">
    <location>
        <begin position="1"/>
        <end position="33"/>
    </location>
</feature>
<organism evidence="4 5">
    <name type="scientific">Lachnellula subtilissima</name>
    <dbReference type="NCBI Taxonomy" id="602034"/>
    <lineage>
        <taxon>Eukaryota</taxon>
        <taxon>Fungi</taxon>
        <taxon>Dikarya</taxon>
        <taxon>Ascomycota</taxon>
        <taxon>Pezizomycotina</taxon>
        <taxon>Leotiomycetes</taxon>
        <taxon>Helotiales</taxon>
        <taxon>Lachnaceae</taxon>
        <taxon>Lachnellula</taxon>
    </lineage>
</organism>
<feature type="compositionally biased region" description="Basic and acidic residues" evidence="2">
    <location>
        <begin position="22"/>
        <end position="31"/>
    </location>
</feature>
<feature type="compositionally biased region" description="Low complexity" evidence="2">
    <location>
        <begin position="74"/>
        <end position="89"/>
    </location>
</feature>
<dbReference type="InterPro" id="IPR039327">
    <property type="entry name" value="CON7-like"/>
</dbReference>